<organism evidence="3 4">
    <name type="scientific">Corchorus capsularis</name>
    <name type="common">Jute</name>
    <dbReference type="NCBI Taxonomy" id="210143"/>
    <lineage>
        <taxon>Eukaryota</taxon>
        <taxon>Viridiplantae</taxon>
        <taxon>Streptophyta</taxon>
        <taxon>Embryophyta</taxon>
        <taxon>Tracheophyta</taxon>
        <taxon>Spermatophyta</taxon>
        <taxon>Magnoliopsida</taxon>
        <taxon>eudicotyledons</taxon>
        <taxon>Gunneridae</taxon>
        <taxon>Pentapetalae</taxon>
        <taxon>rosids</taxon>
        <taxon>malvids</taxon>
        <taxon>Malvales</taxon>
        <taxon>Malvaceae</taxon>
        <taxon>Grewioideae</taxon>
        <taxon>Apeibeae</taxon>
        <taxon>Corchorus</taxon>
    </lineage>
</organism>
<dbReference type="Gramene" id="OMO59024">
    <property type="protein sequence ID" value="OMO59024"/>
    <property type="gene ID" value="CCACVL1_25152"/>
</dbReference>
<dbReference type="EMBL" id="AWWV01014043">
    <property type="protein sequence ID" value="OMO59024.1"/>
    <property type="molecule type" value="Genomic_DNA"/>
</dbReference>
<feature type="coiled-coil region" evidence="1">
    <location>
        <begin position="283"/>
        <end position="313"/>
    </location>
</feature>
<evidence type="ECO:0000313" key="3">
    <source>
        <dbReference type="EMBL" id="OMO59024.1"/>
    </source>
</evidence>
<dbReference type="OrthoDB" id="1892195at2759"/>
<dbReference type="GO" id="GO:0080188">
    <property type="term" value="P:gene silencing by siRNA-directed DNA methylation"/>
    <property type="evidence" value="ECO:0007669"/>
    <property type="project" value="InterPro"/>
</dbReference>
<evidence type="ECO:0000259" key="2">
    <source>
        <dbReference type="Pfam" id="PF03469"/>
    </source>
</evidence>
<dbReference type="STRING" id="210143.A0A1R3GLQ0"/>
<dbReference type="Proteomes" id="UP000188268">
    <property type="component" value="Unassembled WGS sequence"/>
</dbReference>
<keyword evidence="4" id="KW-1185">Reference proteome</keyword>
<feature type="domain" description="Factor of DNA methylation 1-5/IDN2" evidence="2">
    <location>
        <begin position="345"/>
        <end position="459"/>
    </location>
</feature>
<evidence type="ECO:0000256" key="1">
    <source>
        <dbReference type="SAM" id="Coils"/>
    </source>
</evidence>
<dbReference type="Pfam" id="PF03469">
    <property type="entry name" value="XH"/>
    <property type="match status" value="2"/>
</dbReference>
<dbReference type="InterPro" id="IPR045177">
    <property type="entry name" value="FDM1-5/IDN2"/>
</dbReference>
<evidence type="ECO:0000313" key="4">
    <source>
        <dbReference type="Proteomes" id="UP000188268"/>
    </source>
</evidence>
<dbReference type="PANTHER" id="PTHR21596">
    <property type="entry name" value="RIBONUCLEASE P SUBUNIT P38"/>
    <property type="match status" value="1"/>
</dbReference>
<dbReference type="OMA" id="SCNCLIV"/>
<dbReference type="PANTHER" id="PTHR21596:SF82">
    <property type="entry name" value="FACTOR OF DNA METHYLATION 5-LIKE"/>
    <property type="match status" value="1"/>
</dbReference>
<protein>
    <recommendedName>
        <fullName evidence="2">Factor of DNA methylation 1-5/IDN2 domain-containing protein</fullName>
    </recommendedName>
</protein>
<sequence>MWRGNLIHEIDYKNYQLSQKDGSIATLHGLIDGLKQKLNSKESRLAELVLEYDTTVRQLMHEKTMLHDELSHEKTRFHDDLMHEKTKLHDQFAEEIRKIKSENIKLKCELLKQTKDLEEFKSQNDQKQRTSLDEMEVLKKNLPYQDLVEVPVEVDKASSAEISAQRKELEEKSEELEDLWSSCNCLIVKENLTNQQFLDACKNLPCQDLVEVPIEVDEASSDEISALRKELEEKSEELEDLWSSCNCLIVKENLTNQELLDACKNLPCQDLVEVPVEVDKASSAEISALRKELEEKSEELEDLRSRCNCLTVKESLTNQELLDARKESIQGLKDILNSRTSLGVKKMGEIDKKAFDTACLLKFPNEDWQLMSAELCSLWENNIIDSNWHPFKTIPLNGNEQEVVDEDDEKLKQLRNEYDKVAFDAVSTALLEMNEYNPSGRNFSLLLKMRKGNYEEQLKNERRHLIHEIDYKNYQLSQKDESIASLRGLVDGLIQRLNSKESRLAELELEYDKTVRQLMHEKTMMHAEFMHEKTMMHDEFMHERTMFHDELMHEKTKLHRKFSEEIRRIKSRNIQLKCELRKLTEELEEFKSQNDPKQRTPLNEIEVPKENLPCQDLVEVPFAVDKASSDEISALRKELEENSEKLEDLESLCNCLTVKESSTNQELIDARKESRQGLKDILNSRTTLVVKKMGEIDKRAFDTACKLKFPNEDWEVKSAELCSLWEENISDSNWHPFKMISHNGNSRREEVVDEDDEKLKQLRNEYDKVAFDAVSTALLEMNEYNPSGRYPVDEIWNLKEGRKASLKEIIEYLIKQLKTHKRKRKR</sequence>
<proteinExistence type="predicted"/>
<keyword evidence="1" id="KW-0175">Coiled coil</keyword>
<feature type="coiled-coil region" evidence="1">
    <location>
        <begin position="490"/>
        <end position="517"/>
    </location>
</feature>
<dbReference type="InterPro" id="IPR005379">
    <property type="entry name" value="FDM1-5/IDN2_XH"/>
</dbReference>
<gene>
    <name evidence="3" type="ORF">CCACVL1_25152</name>
</gene>
<feature type="coiled-coil region" evidence="1">
    <location>
        <begin position="89"/>
        <end position="130"/>
    </location>
</feature>
<comment type="caution">
    <text evidence="3">The sequence shown here is derived from an EMBL/GenBank/DDBJ whole genome shotgun (WGS) entry which is preliminary data.</text>
</comment>
<feature type="domain" description="Factor of DNA methylation 1-5/IDN2" evidence="2">
    <location>
        <begin position="691"/>
        <end position="823"/>
    </location>
</feature>
<reference evidence="3 4" key="1">
    <citation type="submission" date="2013-09" db="EMBL/GenBank/DDBJ databases">
        <title>Corchorus capsularis genome sequencing.</title>
        <authorList>
            <person name="Alam M."/>
            <person name="Haque M.S."/>
            <person name="Islam M.S."/>
            <person name="Emdad E.M."/>
            <person name="Islam M.M."/>
            <person name="Ahmed B."/>
            <person name="Halim A."/>
            <person name="Hossen Q.M.M."/>
            <person name="Hossain M.Z."/>
            <person name="Ahmed R."/>
            <person name="Khan M.M."/>
            <person name="Islam R."/>
            <person name="Rashid M.M."/>
            <person name="Khan S.A."/>
            <person name="Rahman M.S."/>
            <person name="Alam M."/>
        </authorList>
    </citation>
    <scope>NUCLEOTIDE SEQUENCE [LARGE SCALE GENOMIC DNA]</scope>
    <source>
        <strain evidence="4">cv. CVL-1</strain>
        <tissue evidence="3">Whole seedling</tissue>
    </source>
</reference>
<dbReference type="AlphaFoldDB" id="A0A1R3GLQ0"/>
<feature type="coiled-coil region" evidence="1">
    <location>
        <begin position="566"/>
        <end position="600"/>
    </location>
</feature>
<accession>A0A1R3GLQ0</accession>
<feature type="coiled-coil region" evidence="1">
    <location>
        <begin position="629"/>
        <end position="659"/>
    </location>
</feature>
<name>A0A1R3GLQ0_COCAP</name>